<feature type="domain" description="DUF6318" evidence="3">
    <location>
        <begin position="46"/>
        <end position="202"/>
    </location>
</feature>
<proteinExistence type="predicted"/>
<reference evidence="4 5" key="1">
    <citation type="submission" date="2019-06" db="EMBL/GenBank/DDBJ databases">
        <title>Sequencing the genomes of 1000 actinobacteria strains.</title>
        <authorList>
            <person name="Klenk H.-P."/>
        </authorList>
    </citation>
    <scope>NUCLEOTIDE SEQUENCE [LARGE SCALE GENOMIC DNA]</scope>
    <source>
        <strain evidence="4 5">DSM 24083</strain>
    </source>
</reference>
<keyword evidence="2" id="KW-0732">Signal</keyword>
<dbReference type="Pfam" id="PF19843">
    <property type="entry name" value="DUF6318"/>
    <property type="match status" value="1"/>
</dbReference>
<keyword evidence="5" id="KW-1185">Reference proteome</keyword>
<dbReference type="PROSITE" id="PS51257">
    <property type="entry name" value="PROKAR_LIPOPROTEIN"/>
    <property type="match status" value="1"/>
</dbReference>
<protein>
    <recommendedName>
        <fullName evidence="3">DUF6318 domain-containing protein</fullName>
    </recommendedName>
</protein>
<organism evidence="4 5">
    <name type="scientific">Enteractinococcus coprophilus</name>
    <dbReference type="NCBI Taxonomy" id="1027633"/>
    <lineage>
        <taxon>Bacteria</taxon>
        <taxon>Bacillati</taxon>
        <taxon>Actinomycetota</taxon>
        <taxon>Actinomycetes</taxon>
        <taxon>Micrococcales</taxon>
        <taxon>Micrococcaceae</taxon>
    </lineage>
</organism>
<dbReference type="Proteomes" id="UP000319746">
    <property type="component" value="Unassembled WGS sequence"/>
</dbReference>
<feature type="compositionally biased region" description="Low complexity" evidence="1">
    <location>
        <begin position="35"/>
        <end position="46"/>
    </location>
</feature>
<evidence type="ECO:0000259" key="3">
    <source>
        <dbReference type="Pfam" id="PF19843"/>
    </source>
</evidence>
<feature type="chain" id="PRO_5038589513" description="DUF6318 domain-containing protein" evidence="2">
    <location>
        <begin position="21"/>
        <end position="212"/>
    </location>
</feature>
<gene>
    <name evidence="4" type="ORF">FB556_0934</name>
</gene>
<evidence type="ECO:0000313" key="5">
    <source>
        <dbReference type="Proteomes" id="UP000319746"/>
    </source>
</evidence>
<comment type="caution">
    <text evidence="4">The sequence shown here is derived from an EMBL/GenBank/DDBJ whole genome shotgun (WGS) entry which is preliminary data.</text>
</comment>
<dbReference type="OrthoDB" id="3748111at2"/>
<accession>A0A543API5</accession>
<evidence type="ECO:0000313" key="4">
    <source>
        <dbReference type="EMBL" id="TQL74469.1"/>
    </source>
</evidence>
<evidence type="ECO:0000256" key="1">
    <source>
        <dbReference type="SAM" id="MobiDB-lite"/>
    </source>
</evidence>
<feature type="signal peptide" evidence="2">
    <location>
        <begin position="1"/>
        <end position="20"/>
    </location>
</feature>
<evidence type="ECO:0000256" key="2">
    <source>
        <dbReference type="SAM" id="SignalP"/>
    </source>
</evidence>
<name>A0A543API5_9MICC</name>
<sequence length="212" mass="23298">MTTPKTKLSLMLGTIGIAVALSGCSASEADEARGESSPSEPAETAEYVAASAEGPAENVPAPVVPDAVKEHSADGARATIEYFWEAVDYGRLTGNTEPIEQVTHYVCESCNQLIYKWEQIYEDGAWAVLDGETSIKIGEVQQNYTEETDEEWTAVLFKMDEPSSEFYQDGVLNEDASTEGGESAGWWVEMVYDEDDGQWVIDWLDIDPAFDE</sequence>
<dbReference type="EMBL" id="VFOU01000001">
    <property type="protein sequence ID" value="TQL74469.1"/>
    <property type="molecule type" value="Genomic_DNA"/>
</dbReference>
<dbReference type="AlphaFoldDB" id="A0A543API5"/>
<dbReference type="InterPro" id="IPR046281">
    <property type="entry name" value="DUF6318"/>
</dbReference>
<feature type="region of interest" description="Disordered" evidence="1">
    <location>
        <begin position="29"/>
        <end position="49"/>
    </location>
</feature>
<dbReference type="RefSeq" id="WP_141865109.1">
    <property type="nucleotide sequence ID" value="NZ_BAABAN010000001.1"/>
</dbReference>